<proteinExistence type="predicted"/>
<evidence type="ECO:0000313" key="1">
    <source>
        <dbReference type="EMBL" id="GHE73377.1"/>
    </source>
</evidence>
<evidence type="ECO:0000313" key="2">
    <source>
        <dbReference type="Proteomes" id="UP000608024"/>
    </source>
</evidence>
<protein>
    <submittedName>
        <fullName evidence="1">Uncharacterized protein</fullName>
    </submittedName>
</protein>
<keyword evidence="2" id="KW-1185">Reference proteome</keyword>
<dbReference type="EMBL" id="BNBT01000080">
    <property type="protein sequence ID" value="GHE73377.1"/>
    <property type="molecule type" value="Genomic_DNA"/>
</dbReference>
<organism evidence="1 2">
    <name type="scientific">Streptomyces longispororuber</name>
    <dbReference type="NCBI Taxonomy" id="68230"/>
    <lineage>
        <taxon>Bacteria</taxon>
        <taxon>Bacillati</taxon>
        <taxon>Actinomycetota</taxon>
        <taxon>Actinomycetes</taxon>
        <taxon>Kitasatosporales</taxon>
        <taxon>Streptomycetaceae</taxon>
        <taxon>Streptomyces</taxon>
    </lineage>
</organism>
<reference evidence="1" key="2">
    <citation type="submission" date="2020-09" db="EMBL/GenBank/DDBJ databases">
        <authorList>
            <person name="Sun Q."/>
            <person name="Ohkuma M."/>
        </authorList>
    </citation>
    <scope>NUCLEOTIDE SEQUENCE</scope>
    <source>
        <strain evidence="1">JCM 4784</strain>
    </source>
</reference>
<accession>A0A919DRU8</accession>
<comment type="caution">
    <text evidence="1">The sequence shown here is derived from an EMBL/GenBank/DDBJ whole genome shotgun (WGS) entry which is preliminary data.</text>
</comment>
<reference evidence="1" key="1">
    <citation type="journal article" date="2014" name="Int. J. Syst. Evol. Microbiol.">
        <title>Complete genome sequence of Corynebacterium casei LMG S-19264T (=DSM 44701T), isolated from a smear-ripened cheese.</title>
        <authorList>
            <consortium name="US DOE Joint Genome Institute (JGI-PGF)"/>
            <person name="Walter F."/>
            <person name="Albersmeier A."/>
            <person name="Kalinowski J."/>
            <person name="Ruckert C."/>
        </authorList>
    </citation>
    <scope>NUCLEOTIDE SEQUENCE</scope>
    <source>
        <strain evidence="1">JCM 4784</strain>
    </source>
</reference>
<dbReference type="AlphaFoldDB" id="A0A919DRU8"/>
<name>A0A919DRU8_9ACTN</name>
<sequence length="72" mass="7679">MTLLGEGVVLPPCAHAMRRAFPAPAAPRQAGGGRALPPQVAEFRRFPGKTEAFRKLAPLVGNQADDRYSPVP</sequence>
<dbReference type="Proteomes" id="UP000608024">
    <property type="component" value="Unassembled WGS sequence"/>
</dbReference>
<gene>
    <name evidence="1" type="ORF">GCM10018785_46850</name>
</gene>